<dbReference type="RefSeq" id="WP_052558592.1">
    <property type="nucleotide sequence ID" value="NZ_JMCC02000155.1"/>
</dbReference>
<evidence type="ECO:0000313" key="2">
    <source>
        <dbReference type="Proteomes" id="UP000031599"/>
    </source>
</evidence>
<dbReference type="Proteomes" id="UP000031599">
    <property type="component" value="Unassembled WGS sequence"/>
</dbReference>
<sequence>MLMIRERVPGFLPAKFWQESPARDQWQAMTDKYTALAAAAKLAAAERGPAFRKLLVELSSRWPGALRESELVGPERVLVRHAAAAAGLALPNQARAPEWANGEPHQATPTLAVLCWAELHELIRDQLEFRAALGRGTTLTTTTFAAWIRDHDDDRAQRWPQADRLPGLVGPKLRVRGAYLWLAARAGLDLPSLNALLFARAGHWDRRPDDPAWATGAVE</sequence>
<name>A0A0C2CLB6_9BACT</name>
<proteinExistence type="predicted"/>
<protein>
    <submittedName>
        <fullName evidence="1">Uncharacterized protein</fullName>
    </submittedName>
</protein>
<dbReference type="AlphaFoldDB" id="A0A0C2CLB6"/>
<comment type="caution">
    <text evidence="1">The sequence shown here is derived from an EMBL/GenBank/DDBJ whole genome shotgun (WGS) entry which is preliminary data.</text>
</comment>
<gene>
    <name evidence="1" type="ORF">DB30_02091</name>
</gene>
<organism evidence="1 2">
    <name type="scientific">Enhygromyxa salina</name>
    <dbReference type="NCBI Taxonomy" id="215803"/>
    <lineage>
        <taxon>Bacteria</taxon>
        <taxon>Pseudomonadati</taxon>
        <taxon>Myxococcota</taxon>
        <taxon>Polyangia</taxon>
        <taxon>Nannocystales</taxon>
        <taxon>Nannocystaceae</taxon>
        <taxon>Enhygromyxa</taxon>
    </lineage>
</organism>
<reference evidence="1 2" key="1">
    <citation type="submission" date="2014-12" db="EMBL/GenBank/DDBJ databases">
        <title>Genome assembly of Enhygromyxa salina DSM 15201.</title>
        <authorList>
            <person name="Sharma G."/>
            <person name="Subramanian S."/>
        </authorList>
    </citation>
    <scope>NUCLEOTIDE SEQUENCE [LARGE SCALE GENOMIC DNA]</scope>
    <source>
        <strain evidence="1 2">DSM 15201</strain>
    </source>
</reference>
<accession>A0A0C2CLB6</accession>
<dbReference type="EMBL" id="JMCC02000155">
    <property type="protein sequence ID" value="KIG12036.1"/>
    <property type="molecule type" value="Genomic_DNA"/>
</dbReference>
<evidence type="ECO:0000313" key="1">
    <source>
        <dbReference type="EMBL" id="KIG12036.1"/>
    </source>
</evidence>